<gene>
    <name evidence="1" type="primary">OJ1136_D11.104</name>
</gene>
<evidence type="ECO:0000313" key="1">
    <source>
        <dbReference type="EMBL" id="BAC16387.1"/>
    </source>
</evidence>
<reference evidence="2" key="1">
    <citation type="journal article" date="2005" name="Nature">
        <title>The map-based sequence of the rice genome.</title>
        <authorList>
            <consortium name="International rice genome sequencing project (IRGSP)"/>
            <person name="Matsumoto T."/>
            <person name="Wu J."/>
            <person name="Kanamori H."/>
            <person name="Katayose Y."/>
            <person name="Fujisawa M."/>
            <person name="Namiki N."/>
            <person name="Mizuno H."/>
            <person name="Yamamoto K."/>
            <person name="Antonio B.A."/>
            <person name="Baba T."/>
            <person name="Sakata K."/>
            <person name="Nagamura Y."/>
            <person name="Aoki H."/>
            <person name="Arikawa K."/>
            <person name="Arita K."/>
            <person name="Bito T."/>
            <person name="Chiden Y."/>
            <person name="Fujitsuka N."/>
            <person name="Fukunaka R."/>
            <person name="Hamada M."/>
            <person name="Harada C."/>
            <person name="Hayashi A."/>
            <person name="Hijishita S."/>
            <person name="Honda M."/>
            <person name="Hosokawa S."/>
            <person name="Ichikawa Y."/>
            <person name="Idonuma A."/>
            <person name="Iijima M."/>
            <person name="Ikeda M."/>
            <person name="Ikeno M."/>
            <person name="Ito K."/>
            <person name="Ito S."/>
            <person name="Ito T."/>
            <person name="Ito Y."/>
            <person name="Ito Y."/>
            <person name="Iwabuchi A."/>
            <person name="Kamiya K."/>
            <person name="Karasawa W."/>
            <person name="Kurita K."/>
            <person name="Katagiri S."/>
            <person name="Kikuta A."/>
            <person name="Kobayashi H."/>
            <person name="Kobayashi N."/>
            <person name="Machita K."/>
            <person name="Maehara T."/>
            <person name="Masukawa M."/>
            <person name="Mizubayashi T."/>
            <person name="Mukai Y."/>
            <person name="Nagasaki H."/>
            <person name="Nagata Y."/>
            <person name="Naito S."/>
            <person name="Nakashima M."/>
            <person name="Nakama Y."/>
            <person name="Nakamichi Y."/>
            <person name="Nakamura M."/>
            <person name="Meguro A."/>
            <person name="Negishi M."/>
            <person name="Ohta I."/>
            <person name="Ohta T."/>
            <person name="Okamoto M."/>
            <person name="Ono N."/>
            <person name="Saji S."/>
            <person name="Sakaguchi M."/>
            <person name="Sakai K."/>
            <person name="Shibata M."/>
            <person name="Shimokawa T."/>
            <person name="Song J."/>
            <person name="Takazaki Y."/>
            <person name="Terasawa K."/>
            <person name="Tsugane M."/>
            <person name="Tsuji K."/>
            <person name="Ueda S."/>
            <person name="Waki K."/>
            <person name="Yamagata H."/>
            <person name="Yamamoto M."/>
            <person name="Yamamoto S."/>
            <person name="Yamane H."/>
            <person name="Yoshiki S."/>
            <person name="Yoshihara R."/>
            <person name="Yukawa K."/>
            <person name="Zhong H."/>
            <person name="Yano M."/>
            <person name="Yuan Q."/>
            <person name="Ouyang S."/>
            <person name="Liu J."/>
            <person name="Jones K.M."/>
            <person name="Gansberger K."/>
            <person name="Moffat K."/>
            <person name="Hill J."/>
            <person name="Bera J."/>
            <person name="Fadrosh D."/>
            <person name="Jin S."/>
            <person name="Johri S."/>
            <person name="Kim M."/>
            <person name="Overton L."/>
            <person name="Reardon M."/>
            <person name="Tsitrin T."/>
            <person name="Vuong H."/>
            <person name="Weaver B."/>
            <person name="Ciecko A."/>
            <person name="Tallon L."/>
            <person name="Jackson J."/>
            <person name="Pai G."/>
            <person name="Aken S.V."/>
            <person name="Utterback T."/>
            <person name="Reidmuller S."/>
            <person name="Feldblyum T."/>
            <person name="Hsiao J."/>
            <person name="Zismann V."/>
            <person name="Iobst S."/>
            <person name="de Vazeille A.R."/>
            <person name="Buell C.R."/>
            <person name="Ying K."/>
            <person name="Li Y."/>
            <person name="Lu T."/>
            <person name="Huang Y."/>
            <person name="Zhao Q."/>
            <person name="Feng Q."/>
            <person name="Zhang L."/>
            <person name="Zhu J."/>
            <person name="Weng Q."/>
            <person name="Mu J."/>
            <person name="Lu Y."/>
            <person name="Fan D."/>
            <person name="Liu Y."/>
            <person name="Guan J."/>
            <person name="Zhang Y."/>
            <person name="Yu S."/>
            <person name="Liu X."/>
            <person name="Zhang Y."/>
            <person name="Hong G."/>
            <person name="Han B."/>
            <person name="Choisne N."/>
            <person name="Demange N."/>
            <person name="Orjeda G."/>
            <person name="Samain S."/>
            <person name="Cattolico L."/>
            <person name="Pelletier E."/>
            <person name="Couloux A."/>
            <person name="Segurens B."/>
            <person name="Wincker P."/>
            <person name="D'Hont A."/>
            <person name="Scarpelli C."/>
            <person name="Weissenbach J."/>
            <person name="Salanoubat M."/>
            <person name="Quetier F."/>
            <person name="Yu Y."/>
            <person name="Kim H.R."/>
            <person name="Rambo T."/>
            <person name="Currie J."/>
            <person name="Collura K."/>
            <person name="Luo M."/>
            <person name="Yang T."/>
            <person name="Ammiraju J.S.S."/>
            <person name="Engler F."/>
            <person name="Soderlund C."/>
            <person name="Wing R.A."/>
            <person name="Palmer L.E."/>
            <person name="de la Bastide M."/>
            <person name="Spiegel L."/>
            <person name="Nascimento L."/>
            <person name="Zutavern T."/>
            <person name="O'Shaughnessy A."/>
            <person name="Dike S."/>
            <person name="Dedhia N."/>
            <person name="Preston R."/>
            <person name="Balija V."/>
            <person name="McCombie W.R."/>
            <person name="Chow T."/>
            <person name="Chen H."/>
            <person name="Chung M."/>
            <person name="Chen C."/>
            <person name="Shaw J."/>
            <person name="Wu H."/>
            <person name="Hsiao K."/>
            <person name="Chao Y."/>
            <person name="Chu M."/>
            <person name="Cheng C."/>
            <person name="Hour A."/>
            <person name="Lee P."/>
            <person name="Lin S."/>
            <person name="Lin Y."/>
            <person name="Liou J."/>
            <person name="Liu S."/>
            <person name="Hsing Y."/>
            <person name="Raghuvanshi S."/>
            <person name="Mohanty A."/>
            <person name="Bharti A.K."/>
            <person name="Gaur A."/>
            <person name="Gupta V."/>
            <person name="Kumar D."/>
            <person name="Ravi V."/>
            <person name="Vij S."/>
            <person name="Kapur A."/>
            <person name="Khurana P."/>
            <person name="Khurana P."/>
            <person name="Khurana J.P."/>
            <person name="Tyagi A.K."/>
            <person name="Gaikwad K."/>
            <person name="Singh A."/>
            <person name="Dalal V."/>
            <person name="Srivastava S."/>
            <person name="Dixit A."/>
            <person name="Pal A.K."/>
            <person name="Ghazi I.A."/>
            <person name="Yadav M."/>
            <person name="Pandit A."/>
            <person name="Bhargava A."/>
            <person name="Sureshbabu K."/>
            <person name="Batra K."/>
            <person name="Sharma T.R."/>
            <person name="Mohapatra T."/>
            <person name="Singh N.K."/>
            <person name="Messing J."/>
            <person name="Nelson A.B."/>
            <person name="Fuks G."/>
            <person name="Kavchok S."/>
            <person name="Keizer G."/>
            <person name="Linton E."/>
            <person name="Llaca V."/>
            <person name="Song R."/>
            <person name="Tanyolac B."/>
            <person name="Young S."/>
            <person name="Ho-Il K."/>
            <person name="Hahn J.H."/>
            <person name="Sangsakoo G."/>
            <person name="Vanavichit A."/>
            <person name="de Mattos Luiz.A.T."/>
            <person name="Zimmer P.D."/>
            <person name="Malone G."/>
            <person name="Dellagostin O."/>
            <person name="de Oliveira A.C."/>
            <person name="Bevan M."/>
            <person name="Bancroft I."/>
            <person name="Minx P."/>
            <person name="Cordum H."/>
            <person name="Wilson R."/>
            <person name="Cheng Z."/>
            <person name="Jin W."/>
            <person name="Jiang J."/>
            <person name="Leong S.A."/>
            <person name="Iwama H."/>
            <person name="Gojobori T."/>
            <person name="Itoh T."/>
            <person name="Niimura Y."/>
            <person name="Fujii Y."/>
            <person name="Habara T."/>
            <person name="Sakai H."/>
            <person name="Sato Y."/>
            <person name="Wilson G."/>
            <person name="Kumar K."/>
            <person name="McCouch S."/>
            <person name="Juretic N."/>
            <person name="Hoen D."/>
            <person name="Wright S."/>
            <person name="Bruskiewich R."/>
            <person name="Bureau T."/>
            <person name="Miyao A."/>
            <person name="Hirochika H."/>
            <person name="Nishikawa T."/>
            <person name="Kadowaki K."/>
            <person name="Sugiura M."/>
            <person name="Burr B."/>
            <person name="Sasaki T."/>
        </authorList>
    </citation>
    <scope>NUCLEOTIDE SEQUENCE [LARGE SCALE GENOMIC DNA]</scope>
    <source>
        <strain evidence="2">cv. Nipponbare</strain>
    </source>
</reference>
<organism evidence="1 2">
    <name type="scientific">Oryza sativa subsp. japonica</name>
    <name type="common">Rice</name>
    <dbReference type="NCBI Taxonomy" id="39947"/>
    <lineage>
        <taxon>Eukaryota</taxon>
        <taxon>Viridiplantae</taxon>
        <taxon>Streptophyta</taxon>
        <taxon>Embryophyta</taxon>
        <taxon>Tracheophyta</taxon>
        <taxon>Spermatophyta</taxon>
        <taxon>Magnoliopsida</taxon>
        <taxon>Liliopsida</taxon>
        <taxon>Poales</taxon>
        <taxon>Poaceae</taxon>
        <taxon>BOP clade</taxon>
        <taxon>Oryzoideae</taxon>
        <taxon>Oryzeae</taxon>
        <taxon>Oryzinae</taxon>
        <taxon>Oryza</taxon>
        <taxon>Oryza sativa</taxon>
    </lineage>
</organism>
<reference evidence="2" key="2">
    <citation type="journal article" date="2008" name="Nucleic Acids Res.">
        <title>The rice annotation project database (RAP-DB): 2008 update.</title>
        <authorList>
            <consortium name="The rice annotation project (RAP)"/>
        </authorList>
    </citation>
    <scope>GENOME REANNOTATION</scope>
    <source>
        <strain evidence="2">cv. Nipponbare</strain>
    </source>
</reference>
<proteinExistence type="predicted"/>
<evidence type="ECO:0000313" key="2">
    <source>
        <dbReference type="Proteomes" id="UP000000763"/>
    </source>
</evidence>
<accession>Q8H5T4</accession>
<protein>
    <submittedName>
        <fullName evidence="1">Uncharacterized protein</fullName>
    </submittedName>
</protein>
<dbReference type="EMBL" id="AP003749">
    <property type="protein sequence ID" value="BAC16387.1"/>
    <property type="molecule type" value="Genomic_DNA"/>
</dbReference>
<sequence length="155" mass="17459">MEETKLNCSRCCPCLRSTCIGVDAGMWILDFLSKQARPRLLKSNGAIGVRSIGLGCQYLIARPTQAMRGKIRGTYGYKYKPPRRRGDKLQDQQDTRRQISTLDISLDIPHLVPTEAGKRYLAQSLISTSSYSRRKTTPVVDYEVVIYAAKSMIAR</sequence>
<dbReference type="AlphaFoldDB" id="Q8H5T4"/>
<name>Q8H5T4_ORYSJ</name>
<dbReference type="Proteomes" id="UP000000763">
    <property type="component" value="Chromosome 7"/>
</dbReference>